<proteinExistence type="predicted"/>
<keyword evidence="1" id="KW-0732">Signal</keyword>
<organism evidence="2 3">
    <name type="scientific">Bizionia hallyeonensis</name>
    <dbReference type="NCBI Taxonomy" id="1123757"/>
    <lineage>
        <taxon>Bacteria</taxon>
        <taxon>Pseudomonadati</taxon>
        <taxon>Bacteroidota</taxon>
        <taxon>Flavobacteriia</taxon>
        <taxon>Flavobacteriales</taxon>
        <taxon>Flavobacteriaceae</taxon>
        <taxon>Bizionia</taxon>
    </lineage>
</organism>
<dbReference type="InterPro" id="IPR046111">
    <property type="entry name" value="DUF6048"/>
</dbReference>
<dbReference type="Pfam" id="PF19515">
    <property type="entry name" value="DUF6048"/>
    <property type="match status" value="1"/>
</dbReference>
<name>A0ABW0C836_9FLAO</name>
<dbReference type="Proteomes" id="UP001596162">
    <property type="component" value="Unassembled WGS sequence"/>
</dbReference>
<gene>
    <name evidence="2" type="ORF">ACFPH8_10905</name>
</gene>
<evidence type="ECO:0000313" key="2">
    <source>
        <dbReference type="EMBL" id="MFC5195840.1"/>
    </source>
</evidence>
<comment type="caution">
    <text evidence="2">The sequence shown here is derived from an EMBL/GenBank/DDBJ whole genome shotgun (WGS) entry which is preliminary data.</text>
</comment>
<reference evidence="3" key="1">
    <citation type="journal article" date="2019" name="Int. J. Syst. Evol. Microbiol.">
        <title>The Global Catalogue of Microorganisms (GCM) 10K type strain sequencing project: providing services to taxonomists for standard genome sequencing and annotation.</title>
        <authorList>
            <consortium name="The Broad Institute Genomics Platform"/>
            <consortium name="The Broad Institute Genome Sequencing Center for Infectious Disease"/>
            <person name="Wu L."/>
            <person name="Ma J."/>
        </authorList>
    </citation>
    <scope>NUCLEOTIDE SEQUENCE [LARGE SCALE GENOMIC DNA]</scope>
    <source>
        <strain evidence="3">JCM 17978</strain>
    </source>
</reference>
<evidence type="ECO:0000256" key="1">
    <source>
        <dbReference type="SAM" id="SignalP"/>
    </source>
</evidence>
<evidence type="ECO:0000313" key="3">
    <source>
        <dbReference type="Proteomes" id="UP001596162"/>
    </source>
</evidence>
<feature type="chain" id="PRO_5047264617" evidence="1">
    <location>
        <begin position="27"/>
        <end position="245"/>
    </location>
</feature>
<protein>
    <submittedName>
        <fullName evidence="2">DUF6048 family protein</fullName>
    </submittedName>
</protein>
<dbReference type="EMBL" id="JBHSLA010000004">
    <property type="protein sequence ID" value="MFC5195840.1"/>
    <property type="molecule type" value="Genomic_DNA"/>
</dbReference>
<feature type="signal peptide" evidence="1">
    <location>
        <begin position="1"/>
        <end position="26"/>
    </location>
</feature>
<dbReference type="RefSeq" id="WP_376860892.1">
    <property type="nucleotide sequence ID" value="NZ_JBHSLA010000004.1"/>
</dbReference>
<keyword evidence="3" id="KW-1185">Reference proteome</keyword>
<sequence length="245" mass="27727">MNTPQTITSIIKTCLIGLLFCSVSFAQNDSIPSNKKLKDSSKQLEKYGLRVGGDASKLLRSFLDDDYKGFEVNSDFRFTKKWYLAGEFGVEEKTTTTDYIDVTATGTYIKLGADYNAYENWYGMNNLLYGGFRVAFSNFSQDLNSFGVYSQNQYWAPQFSSSESKKFSGLNAVWAEFIVGLKVEVLTNLFLGVNAQFKYIITQSEPDNFENIYIPGYNKTYDSGSFGFGYGYNISYLIPIFKKAK</sequence>
<accession>A0ABW0C836</accession>